<evidence type="ECO:0000256" key="1">
    <source>
        <dbReference type="ARBA" id="ARBA00022448"/>
    </source>
</evidence>
<evidence type="ECO:0000256" key="7">
    <source>
        <dbReference type="SAM" id="MobiDB-lite"/>
    </source>
</evidence>
<dbReference type="PRINTS" id="PR00604">
    <property type="entry name" value="CYTCHRMECIAB"/>
</dbReference>
<proteinExistence type="predicted"/>
<dbReference type="InterPro" id="IPR036909">
    <property type="entry name" value="Cyt_c-like_dom_sf"/>
</dbReference>
<gene>
    <name evidence="9" type="ORF">ABID12_002274</name>
</gene>
<protein>
    <submittedName>
        <fullName evidence="9">Cytochrome c</fullName>
    </submittedName>
</protein>
<keyword evidence="1" id="KW-0813">Transport</keyword>
<organism evidence="9 10">
    <name type="scientific">Martelella mangrovi</name>
    <dbReference type="NCBI Taxonomy" id="1397477"/>
    <lineage>
        <taxon>Bacteria</taxon>
        <taxon>Pseudomonadati</taxon>
        <taxon>Pseudomonadota</taxon>
        <taxon>Alphaproteobacteria</taxon>
        <taxon>Hyphomicrobiales</taxon>
        <taxon>Aurantimonadaceae</taxon>
        <taxon>Martelella</taxon>
    </lineage>
</organism>
<evidence type="ECO:0000256" key="6">
    <source>
        <dbReference type="PROSITE-ProRule" id="PRU00433"/>
    </source>
</evidence>
<dbReference type="PROSITE" id="PS51007">
    <property type="entry name" value="CYTC"/>
    <property type="match status" value="1"/>
</dbReference>
<keyword evidence="10" id="KW-1185">Reference proteome</keyword>
<dbReference type="PANTHER" id="PTHR11961">
    <property type="entry name" value="CYTOCHROME C"/>
    <property type="match status" value="1"/>
</dbReference>
<name>A0ABV2IC02_9HYPH</name>
<dbReference type="Gene3D" id="1.10.760.10">
    <property type="entry name" value="Cytochrome c-like domain"/>
    <property type="match status" value="1"/>
</dbReference>
<comment type="caution">
    <text evidence="9">The sequence shown here is derived from an EMBL/GenBank/DDBJ whole genome shotgun (WGS) entry which is preliminary data.</text>
</comment>
<dbReference type="InterPro" id="IPR002327">
    <property type="entry name" value="Cyt_c_1A/1B"/>
</dbReference>
<dbReference type="RefSeq" id="WP_354434277.1">
    <property type="nucleotide sequence ID" value="NZ_JBEPLY010000006.1"/>
</dbReference>
<dbReference type="Pfam" id="PF00034">
    <property type="entry name" value="Cytochrom_C"/>
    <property type="match status" value="1"/>
</dbReference>
<dbReference type="SUPFAM" id="SSF46626">
    <property type="entry name" value="Cytochrome c"/>
    <property type="match status" value="1"/>
</dbReference>
<keyword evidence="3 6" id="KW-0479">Metal-binding</keyword>
<evidence type="ECO:0000256" key="2">
    <source>
        <dbReference type="ARBA" id="ARBA00022617"/>
    </source>
</evidence>
<evidence type="ECO:0000256" key="3">
    <source>
        <dbReference type="ARBA" id="ARBA00022723"/>
    </source>
</evidence>
<evidence type="ECO:0000256" key="4">
    <source>
        <dbReference type="ARBA" id="ARBA00022982"/>
    </source>
</evidence>
<reference evidence="9 10" key="1">
    <citation type="submission" date="2024-06" db="EMBL/GenBank/DDBJ databases">
        <title>Genomic Encyclopedia of Type Strains, Phase IV (KMG-IV): sequencing the most valuable type-strain genomes for metagenomic binning, comparative biology and taxonomic classification.</title>
        <authorList>
            <person name="Goeker M."/>
        </authorList>
    </citation>
    <scope>NUCLEOTIDE SEQUENCE [LARGE SCALE GENOMIC DNA]</scope>
    <source>
        <strain evidence="9 10">DSM 28102</strain>
    </source>
</reference>
<keyword evidence="2 6" id="KW-0349">Heme</keyword>
<dbReference type="Proteomes" id="UP001549164">
    <property type="component" value="Unassembled WGS sequence"/>
</dbReference>
<feature type="compositionally biased region" description="Low complexity" evidence="7">
    <location>
        <begin position="199"/>
        <end position="244"/>
    </location>
</feature>
<sequence>MKFNLNMVLAALLGTIFVLMTVSFVSEAIFDPRPPEQEGYVIAVPESDAGGAPAKPEETPIAVLLANADADAGARVFKRCQACHTDTEGGPNKVGPNLWNIVNRPIATHEGFSYSAAMQEFSNGGEKQWTYENLDVFIKAPKKDVPGTAMGFAGLSRDEDRADLIAYLSTMSNDPVPFPEPPAPDETADAGAADGGETGDAAAPADSSEAAPAADDSEATPAADDGASGDADAGPADAESTTAEPADDAEATPPGSADSEQPESSQ</sequence>
<keyword evidence="5 6" id="KW-0408">Iron</keyword>
<dbReference type="EMBL" id="JBEPLY010000006">
    <property type="protein sequence ID" value="MET3600329.1"/>
    <property type="molecule type" value="Genomic_DNA"/>
</dbReference>
<evidence type="ECO:0000259" key="8">
    <source>
        <dbReference type="PROSITE" id="PS51007"/>
    </source>
</evidence>
<keyword evidence="4" id="KW-0249">Electron transport</keyword>
<evidence type="ECO:0000313" key="10">
    <source>
        <dbReference type="Proteomes" id="UP001549164"/>
    </source>
</evidence>
<evidence type="ECO:0000256" key="5">
    <source>
        <dbReference type="ARBA" id="ARBA00023004"/>
    </source>
</evidence>
<feature type="domain" description="Cytochrome c" evidence="8">
    <location>
        <begin position="68"/>
        <end position="172"/>
    </location>
</feature>
<evidence type="ECO:0000313" key="9">
    <source>
        <dbReference type="EMBL" id="MET3600329.1"/>
    </source>
</evidence>
<feature type="region of interest" description="Disordered" evidence="7">
    <location>
        <begin position="171"/>
        <end position="266"/>
    </location>
</feature>
<accession>A0ABV2IC02</accession>
<dbReference type="InterPro" id="IPR009056">
    <property type="entry name" value="Cyt_c-like_dom"/>
</dbReference>